<keyword evidence="3" id="KW-1185">Reference proteome</keyword>
<organism evidence="2 3">
    <name type="scientific">Necator americanus</name>
    <name type="common">Human hookworm</name>
    <dbReference type="NCBI Taxonomy" id="51031"/>
    <lineage>
        <taxon>Eukaryota</taxon>
        <taxon>Metazoa</taxon>
        <taxon>Ecdysozoa</taxon>
        <taxon>Nematoda</taxon>
        <taxon>Chromadorea</taxon>
        <taxon>Rhabditida</taxon>
        <taxon>Rhabditina</taxon>
        <taxon>Rhabditomorpha</taxon>
        <taxon>Strongyloidea</taxon>
        <taxon>Ancylostomatidae</taxon>
        <taxon>Bunostominae</taxon>
        <taxon>Necator</taxon>
    </lineage>
</organism>
<evidence type="ECO:0000256" key="1">
    <source>
        <dbReference type="SAM" id="MobiDB-lite"/>
    </source>
</evidence>
<evidence type="ECO:0000313" key="3">
    <source>
        <dbReference type="Proteomes" id="UP000053676"/>
    </source>
</evidence>
<feature type="region of interest" description="Disordered" evidence="1">
    <location>
        <begin position="1"/>
        <end position="57"/>
    </location>
</feature>
<dbReference type="OrthoDB" id="10046764at2759"/>
<evidence type="ECO:0000313" key="2">
    <source>
        <dbReference type="EMBL" id="ETN69701.1"/>
    </source>
</evidence>
<protein>
    <submittedName>
        <fullName evidence="2">Uncharacterized protein</fullName>
    </submittedName>
</protein>
<feature type="region of interest" description="Disordered" evidence="1">
    <location>
        <begin position="242"/>
        <end position="262"/>
    </location>
</feature>
<dbReference type="Proteomes" id="UP000053676">
    <property type="component" value="Unassembled WGS sequence"/>
</dbReference>
<reference evidence="3" key="1">
    <citation type="journal article" date="2014" name="Nat. Genet.">
        <title>Genome of the human hookworm Necator americanus.</title>
        <authorList>
            <person name="Tang Y.T."/>
            <person name="Gao X."/>
            <person name="Rosa B.A."/>
            <person name="Abubucker S."/>
            <person name="Hallsworth-Pepin K."/>
            <person name="Martin J."/>
            <person name="Tyagi R."/>
            <person name="Heizer E."/>
            <person name="Zhang X."/>
            <person name="Bhonagiri-Palsikar V."/>
            <person name="Minx P."/>
            <person name="Warren W.C."/>
            <person name="Wang Q."/>
            <person name="Zhan B."/>
            <person name="Hotez P.J."/>
            <person name="Sternberg P.W."/>
            <person name="Dougall A."/>
            <person name="Gaze S.T."/>
            <person name="Mulvenna J."/>
            <person name="Sotillo J."/>
            <person name="Ranganathan S."/>
            <person name="Rabelo E.M."/>
            <person name="Wilson R.K."/>
            <person name="Felgner P.L."/>
            <person name="Bethony J."/>
            <person name="Hawdon J.M."/>
            <person name="Gasser R.B."/>
            <person name="Loukas A."/>
            <person name="Mitreva M."/>
        </authorList>
    </citation>
    <scope>NUCLEOTIDE SEQUENCE [LARGE SCALE GENOMIC DNA]</scope>
</reference>
<name>W2SLF5_NECAM</name>
<feature type="compositionally biased region" description="Low complexity" evidence="1">
    <location>
        <begin position="42"/>
        <end position="57"/>
    </location>
</feature>
<dbReference type="KEGG" id="nai:NECAME_05158"/>
<feature type="compositionally biased region" description="Pro residues" evidence="1">
    <location>
        <begin position="246"/>
        <end position="262"/>
    </location>
</feature>
<gene>
    <name evidence="2" type="ORF">NECAME_05158</name>
</gene>
<dbReference type="EMBL" id="KI669062">
    <property type="protein sequence ID" value="ETN69701.1"/>
    <property type="molecule type" value="Genomic_DNA"/>
</dbReference>
<accession>W2SLF5</accession>
<sequence>MTRQRGPVRNESPWPHAHRRREFGDWSDDMQPPYGRPRRHQPLAALSQPAASPRARSALVVCTPTPDLRRCVSATAIRSRTRCRQLHIFNDSSLRHASELQRFVLSRQSEGCDLWRRAAPAVAARLQPHELLHATNVRRELLAVAVVIVVPCSHSIIQRLSVTPPSSTYASAMNSLELDDDAFYICTEMSPRCFVVQKEVNKESKGGKCVSPTRHTATFYASPSSSQAIQIDRSQIERMVGDLEKAPPPPIDAPPAPQLPYW</sequence>
<dbReference type="AlphaFoldDB" id="W2SLF5"/>
<proteinExistence type="predicted"/>